<evidence type="ECO:0000256" key="1">
    <source>
        <dbReference type="ARBA" id="ARBA00009481"/>
    </source>
</evidence>
<proteinExistence type="inferred from homology"/>
<dbReference type="PANTHER" id="PTHR46132:SF6">
    <property type="entry name" value="DIGALACTOSYLDIACYLGLYCEROL SYNTHASE 1, CHLOROPLASTIC"/>
    <property type="match status" value="1"/>
</dbReference>
<keyword evidence="4" id="KW-0328">Glycosyltransferase</keyword>
<keyword evidence="5 15" id="KW-0808">Transferase</keyword>
<keyword evidence="3" id="KW-0934">Plastid</keyword>
<evidence type="ECO:0000256" key="3">
    <source>
        <dbReference type="ARBA" id="ARBA00022640"/>
    </source>
</evidence>
<feature type="compositionally biased region" description="Low complexity" evidence="13">
    <location>
        <begin position="10"/>
        <end position="20"/>
    </location>
</feature>
<evidence type="ECO:0000256" key="12">
    <source>
        <dbReference type="ARBA" id="ARBA00071595"/>
    </source>
</evidence>
<keyword evidence="7" id="KW-0809">Transit peptide</keyword>
<dbReference type="GO" id="GO:0019375">
    <property type="term" value="P:galactolipid biosynthetic process"/>
    <property type="evidence" value="ECO:0007669"/>
    <property type="project" value="TreeGrafter"/>
</dbReference>
<evidence type="ECO:0000256" key="9">
    <source>
        <dbReference type="ARBA" id="ARBA00024013"/>
    </source>
</evidence>
<feature type="domain" description="Glycosyl transferase family 1" evidence="14">
    <location>
        <begin position="577"/>
        <end position="712"/>
    </location>
</feature>
<organism evidence="15 16">
    <name type="scientific">Dorcoceras hygrometricum</name>
    <dbReference type="NCBI Taxonomy" id="472368"/>
    <lineage>
        <taxon>Eukaryota</taxon>
        <taxon>Viridiplantae</taxon>
        <taxon>Streptophyta</taxon>
        <taxon>Embryophyta</taxon>
        <taxon>Tracheophyta</taxon>
        <taxon>Spermatophyta</taxon>
        <taxon>Magnoliopsida</taxon>
        <taxon>eudicotyledons</taxon>
        <taxon>Gunneridae</taxon>
        <taxon>Pentapetalae</taxon>
        <taxon>asterids</taxon>
        <taxon>lamiids</taxon>
        <taxon>Lamiales</taxon>
        <taxon>Gesneriaceae</taxon>
        <taxon>Didymocarpoideae</taxon>
        <taxon>Trichosporeae</taxon>
        <taxon>Loxocarpinae</taxon>
        <taxon>Dorcoceras</taxon>
    </lineage>
</organism>
<dbReference type="GO" id="GO:0009707">
    <property type="term" value="C:chloroplast outer membrane"/>
    <property type="evidence" value="ECO:0007669"/>
    <property type="project" value="UniProtKB-SubCell"/>
</dbReference>
<keyword evidence="2" id="KW-0150">Chloroplast</keyword>
<dbReference type="PANTHER" id="PTHR46132">
    <property type="entry name" value="DIGALACTOSYLDIACYLGLYCEROL SYNTHASE 2, CHLOROPLASTIC"/>
    <property type="match status" value="1"/>
</dbReference>
<dbReference type="EC" id="2.4.1.241" evidence="10"/>
<dbReference type="CDD" id="cd01635">
    <property type="entry name" value="Glycosyltransferase_GTB-type"/>
    <property type="match status" value="1"/>
</dbReference>
<evidence type="ECO:0000313" key="16">
    <source>
        <dbReference type="Proteomes" id="UP000250235"/>
    </source>
</evidence>
<dbReference type="Proteomes" id="UP000250235">
    <property type="component" value="Unassembled WGS sequence"/>
</dbReference>
<reference evidence="15 16" key="1">
    <citation type="journal article" date="2015" name="Proc. Natl. Acad. Sci. U.S.A.">
        <title>The resurrection genome of Boea hygrometrica: A blueprint for survival of dehydration.</title>
        <authorList>
            <person name="Xiao L."/>
            <person name="Yang G."/>
            <person name="Zhang L."/>
            <person name="Yang X."/>
            <person name="Zhao S."/>
            <person name="Ji Z."/>
            <person name="Zhou Q."/>
            <person name="Hu M."/>
            <person name="Wang Y."/>
            <person name="Chen M."/>
            <person name="Xu Y."/>
            <person name="Jin H."/>
            <person name="Xiao X."/>
            <person name="Hu G."/>
            <person name="Bao F."/>
            <person name="Hu Y."/>
            <person name="Wan P."/>
            <person name="Li L."/>
            <person name="Deng X."/>
            <person name="Kuang T."/>
            <person name="Xiang C."/>
            <person name="Zhu J.K."/>
            <person name="Oliver M.J."/>
            <person name="He Y."/>
        </authorList>
    </citation>
    <scope>NUCLEOTIDE SEQUENCE [LARGE SCALE GENOMIC DNA]</scope>
    <source>
        <strain evidence="16">cv. XS01</strain>
    </source>
</reference>
<dbReference type="GO" id="GO:0046481">
    <property type="term" value="F:digalactosyldiacylglycerol synthase activity"/>
    <property type="evidence" value="ECO:0007669"/>
    <property type="project" value="UniProtKB-EC"/>
</dbReference>
<comment type="subcellular location">
    <subcellularLocation>
        <location evidence="9">Plastid</location>
        <location evidence="9">Chloroplast outer membrane</location>
    </subcellularLocation>
</comment>
<evidence type="ECO:0000256" key="5">
    <source>
        <dbReference type="ARBA" id="ARBA00022679"/>
    </source>
</evidence>
<dbReference type="SUPFAM" id="SSF53756">
    <property type="entry name" value="UDP-Glycosyltransferase/glycogen phosphorylase"/>
    <property type="match status" value="1"/>
</dbReference>
<dbReference type="Gene3D" id="3.40.50.2000">
    <property type="entry name" value="Glycogen Phosphorylase B"/>
    <property type="match status" value="1"/>
</dbReference>
<dbReference type="InterPro" id="IPR001296">
    <property type="entry name" value="Glyco_trans_1"/>
</dbReference>
<gene>
    <name evidence="15" type="ORF">F511_29091</name>
</gene>
<evidence type="ECO:0000256" key="6">
    <source>
        <dbReference type="ARBA" id="ARBA00022805"/>
    </source>
</evidence>
<name>A0A2Z7A3C4_9LAMI</name>
<evidence type="ECO:0000313" key="15">
    <source>
        <dbReference type="EMBL" id="KZV15919.1"/>
    </source>
</evidence>
<protein>
    <recommendedName>
        <fullName evidence="12">Digalactosyldiacylglycerol synthase 1, chloroplastic</fullName>
        <ecNumber evidence="10">2.4.1.241</ecNumber>
    </recommendedName>
</protein>
<accession>A0A2Z7A3C4</accession>
<dbReference type="AlphaFoldDB" id="A0A2Z7A3C4"/>
<comment type="similarity">
    <text evidence="1">Belongs to the glycosyltransferase group 1 family. Glycosyltransferase 4 subfamily.</text>
</comment>
<keyword evidence="16" id="KW-1185">Reference proteome</keyword>
<evidence type="ECO:0000256" key="2">
    <source>
        <dbReference type="ARBA" id="ARBA00022528"/>
    </source>
</evidence>
<dbReference type="FunFam" id="3.40.50.2000:FF:000325">
    <property type="entry name" value="Digalactosyldiacylglycerol synthase 1, chloroplastic"/>
    <property type="match status" value="1"/>
</dbReference>
<evidence type="ECO:0000256" key="10">
    <source>
        <dbReference type="ARBA" id="ARBA00024055"/>
    </source>
</evidence>
<keyword evidence="6" id="KW-1002">Plastid outer membrane</keyword>
<dbReference type="FunFam" id="3.40.50.2000:FF:000218">
    <property type="entry name" value="Digalactosyldiacylglycerol synthase 1, chloroplastic-like"/>
    <property type="match status" value="1"/>
</dbReference>
<dbReference type="InterPro" id="IPR044525">
    <property type="entry name" value="DGDG1/2"/>
</dbReference>
<dbReference type="EMBL" id="KV019597">
    <property type="protein sequence ID" value="KZV15919.1"/>
    <property type="molecule type" value="Genomic_DNA"/>
</dbReference>
<comment type="catalytic activity">
    <reaction evidence="11">
        <text>a 1,2-diacyl-3-O-(beta-D-galactosyl)-sn-glycerol + UDP-alpha-D-galactose = a 1,2-diacyl-3-O-[alpha-D-galactosyl-(1-&gt;6)-beta-D-galactosyl]-sn-glycerol + UDP + H(+)</text>
        <dbReference type="Rhea" id="RHEA:10520"/>
        <dbReference type="ChEBI" id="CHEBI:15378"/>
        <dbReference type="ChEBI" id="CHEBI:17615"/>
        <dbReference type="ChEBI" id="CHEBI:28396"/>
        <dbReference type="ChEBI" id="CHEBI:58223"/>
        <dbReference type="ChEBI" id="CHEBI:66914"/>
        <dbReference type="EC" id="2.4.1.241"/>
    </reaction>
</comment>
<evidence type="ECO:0000256" key="4">
    <source>
        <dbReference type="ARBA" id="ARBA00022676"/>
    </source>
</evidence>
<dbReference type="Pfam" id="PF00534">
    <property type="entry name" value="Glycos_transf_1"/>
    <property type="match status" value="1"/>
</dbReference>
<dbReference type="OrthoDB" id="44480at2759"/>
<keyword evidence="8" id="KW-0472">Membrane</keyword>
<evidence type="ECO:0000256" key="8">
    <source>
        <dbReference type="ARBA" id="ARBA00023136"/>
    </source>
</evidence>
<evidence type="ECO:0000256" key="7">
    <source>
        <dbReference type="ARBA" id="ARBA00022946"/>
    </source>
</evidence>
<sequence length="822" mass="93003">MNFKPVEPRSASSAGPSSGSVVTAEKAFSFISKGWREVRSSADADLQLIKNRANSFKDLADREFENFLNSASKSPFSVPTITASATMSPAPYAEMDFVKKLQPKISEIRRAYSSPDFKFYPRPQIKLDLSAIREAIVSEVDEEDERNRSGKWSRVRFKDGERDEGRHEESWEPMKTLKSRLRELEQKSSSEIIEGIKNIDFVEKFKSSLKAICKDPNESKVELLPPVFLTENKYDVNKKAICKDPNESKDVPPLDLPELLACLVRQSSPLLDQLGINKGVSDKIVESLCSKRKSQLVFRSIPSGESSIVESENINDELDLRIASVLQSTGHCYEGGFWSDVGKNDVSDKKRHVAIVTTASLPWMTGTAVNPLFRAAYLAKSEEQNVTLLVPWLSRSDQELVYPNRLTFSSPEEQESYIYRWLEERVGFKANFKISFYPGKFSKSRRSIIPAGDTSQFISSKDADIAILEEPEHLNWYHHGKRWTDKFNHVVGIVHTNYLEYIKREKNGALQAFFVKHINNWVVRAYCHKVLRLSSATQDLPKSVICNVHGVNPKFLKIGEKVAAEKESGQQTFSKGAYFLGKMVWAKGYKELIDLLAMHRTDLDGFNLDVYGNGEDAHEVQNTAKKLNLNVNFMKGIDHADDSLNGYKIFINPSISDVLCTATAEALAMGKFVVCADHPSNEFFRSFPNCLTYKTPEDFVAKVKEAMANEPQPLTTEQIYNLSWEAATQRFMEYSELDRVLKNTHNTYTQGNHNTSIKKSTSLPNISEMMDGSLAFAHYCLTGNEFLRLCTGAIPGTRDYSRQHCEDLHLLPPQVENPIYGW</sequence>
<evidence type="ECO:0000256" key="11">
    <source>
        <dbReference type="ARBA" id="ARBA00048651"/>
    </source>
</evidence>
<evidence type="ECO:0000259" key="14">
    <source>
        <dbReference type="Pfam" id="PF00534"/>
    </source>
</evidence>
<feature type="region of interest" description="Disordered" evidence="13">
    <location>
        <begin position="1"/>
        <end position="21"/>
    </location>
</feature>
<evidence type="ECO:0000256" key="13">
    <source>
        <dbReference type="SAM" id="MobiDB-lite"/>
    </source>
</evidence>